<sequence>MSEDLNTLVKGQVLAVKDLPTLPGVLDEVTQLVQDPDSSTEQIAKAISRDQVLSAKVLKMVNSPVYGFPGRISSIQHALVLLGFNVIRGIIISTSVFDIMQAAMRGLWQHSLGCATACGIIARHAGIEEAEEFAVAGLLHDLGKVVAIVQLPELTERIAETVRLKDVSYYQAERDVMGFGHDRINAWLGRYWRLPANLREAMARHHRPETAQHYPEITAAVHVGDFLARAFEFGNSGDDQISYLSPKAVNVLGLRMADLERIMDELGESYLDVADLSF</sequence>
<evidence type="ECO:0000259" key="1">
    <source>
        <dbReference type="PROSITE" id="PS51833"/>
    </source>
</evidence>
<keyword evidence="3" id="KW-1185">Reference proteome</keyword>
<dbReference type="Proteomes" id="UP000190027">
    <property type="component" value="Unassembled WGS sequence"/>
</dbReference>
<dbReference type="PROSITE" id="PS51833">
    <property type="entry name" value="HDOD"/>
    <property type="match status" value="1"/>
</dbReference>
<name>A0A1T4XX44_9BACT</name>
<feature type="domain" description="HDOD" evidence="1">
    <location>
        <begin position="19"/>
        <end position="208"/>
    </location>
</feature>
<dbReference type="PANTHER" id="PTHR33525:SF3">
    <property type="entry name" value="RIBONUCLEASE Y"/>
    <property type="match status" value="1"/>
</dbReference>
<organism evidence="2 3">
    <name type="scientific">Paucidesulfovibrio gracilis DSM 16080</name>
    <dbReference type="NCBI Taxonomy" id="1121449"/>
    <lineage>
        <taxon>Bacteria</taxon>
        <taxon>Pseudomonadati</taxon>
        <taxon>Thermodesulfobacteriota</taxon>
        <taxon>Desulfovibrionia</taxon>
        <taxon>Desulfovibrionales</taxon>
        <taxon>Desulfovibrionaceae</taxon>
        <taxon>Paucidesulfovibrio</taxon>
    </lineage>
</organism>
<dbReference type="InterPro" id="IPR013976">
    <property type="entry name" value="HDOD"/>
</dbReference>
<dbReference type="RefSeq" id="WP_078718084.1">
    <property type="nucleotide sequence ID" value="NZ_FUYC01000019.1"/>
</dbReference>
<dbReference type="EMBL" id="FUYC01000019">
    <property type="protein sequence ID" value="SKA94106.1"/>
    <property type="molecule type" value="Genomic_DNA"/>
</dbReference>
<accession>A0A1T4XX44</accession>
<dbReference type="Gene3D" id="1.10.3210.10">
    <property type="entry name" value="Hypothetical protein af1432"/>
    <property type="match status" value="1"/>
</dbReference>
<dbReference type="InterPro" id="IPR052340">
    <property type="entry name" value="RNase_Y/CdgJ"/>
</dbReference>
<reference evidence="2 3" key="1">
    <citation type="submission" date="2017-02" db="EMBL/GenBank/DDBJ databases">
        <authorList>
            <person name="Peterson S.W."/>
        </authorList>
    </citation>
    <scope>NUCLEOTIDE SEQUENCE [LARGE SCALE GENOMIC DNA]</scope>
    <source>
        <strain evidence="2 3">DSM 16080</strain>
    </source>
</reference>
<evidence type="ECO:0000313" key="3">
    <source>
        <dbReference type="Proteomes" id="UP000190027"/>
    </source>
</evidence>
<proteinExistence type="predicted"/>
<dbReference type="CDD" id="cd00077">
    <property type="entry name" value="HDc"/>
    <property type="match status" value="1"/>
</dbReference>
<dbReference type="SUPFAM" id="SSF109604">
    <property type="entry name" value="HD-domain/PDEase-like"/>
    <property type="match status" value="1"/>
</dbReference>
<protein>
    <submittedName>
        <fullName evidence="2">HD-like signal output (HDOD) domain, no enzymatic activity</fullName>
    </submittedName>
</protein>
<gene>
    <name evidence="2" type="ORF">SAMN02745704_02548</name>
</gene>
<dbReference type="InterPro" id="IPR003607">
    <property type="entry name" value="HD/PDEase_dom"/>
</dbReference>
<dbReference type="AlphaFoldDB" id="A0A1T4XX44"/>
<dbReference type="OrthoDB" id="9803649at2"/>
<dbReference type="PANTHER" id="PTHR33525">
    <property type="match status" value="1"/>
</dbReference>
<dbReference type="SMART" id="SM00471">
    <property type="entry name" value="HDc"/>
    <property type="match status" value="1"/>
</dbReference>
<evidence type="ECO:0000313" key="2">
    <source>
        <dbReference type="EMBL" id="SKA94106.1"/>
    </source>
</evidence>
<dbReference type="Pfam" id="PF08668">
    <property type="entry name" value="HDOD"/>
    <property type="match status" value="1"/>
</dbReference>
<dbReference type="STRING" id="1121449.SAMN02745704_02548"/>